<dbReference type="SUPFAM" id="SSF53850">
    <property type="entry name" value="Periplasmic binding protein-like II"/>
    <property type="match status" value="1"/>
</dbReference>
<dbReference type="PANTHER" id="PTHR30222">
    <property type="entry name" value="SPERMIDINE/PUTRESCINE-BINDING PERIPLASMIC PROTEIN"/>
    <property type="match status" value="1"/>
</dbReference>
<reference evidence="3 4" key="1">
    <citation type="submission" date="2018-11" db="EMBL/GenBank/DDBJ databases">
        <title>Genomic Encyclopedia of Type Strains, Phase IV (KMG-IV): sequencing the most valuable type-strain genomes for metagenomic binning, comparative biology and taxonomic classification.</title>
        <authorList>
            <person name="Goeker M."/>
        </authorList>
    </citation>
    <scope>NUCLEOTIDE SEQUENCE [LARGE SCALE GENOMIC DNA]</scope>
    <source>
        <strain evidence="3 4">DSM 5900</strain>
    </source>
</reference>
<keyword evidence="4" id="KW-1185">Reference proteome</keyword>
<protein>
    <submittedName>
        <fullName evidence="3">Putative spermidine/putrescine transport system substrate-binding protein</fullName>
    </submittedName>
</protein>
<dbReference type="PANTHER" id="PTHR30222:SF2">
    <property type="entry name" value="ABC TRANSPORTER SUBSTRATE-BINDING PROTEIN"/>
    <property type="match status" value="1"/>
</dbReference>
<evidence type="ECO:0000313" key="4">
    <source>
        <dbReference type="Proteomes" id="UP000278222"/>
    </source>
</evidence>
<dbReference type="Gene3D" id="3.40.190.10">
    <property type="entry name" value="Periplasmic binding protein-like II"/>
    <property type="match status" value="2"/>
</dbReference>
<feature type="signal peptide" evidence="2">
    <location>
        <begin position="1"/>
        <end position="22"/>
    </location>
</feature>
<dbReference type="RefSeq" id="WP_123688691.1">
    <property type="nucleotide sequence ID" value="NZ_AP019700.1"/>
</dbReference>
<dbReference type="Proteomes" id="UP000278222">
    <property type="component" value="Unassembled WGS sequence"/>
</dbReference>
<name>A0A3N1MGU2_9PROT</name>
<sequence length="342" mass="37574">MTARTGALAVLAIGVMAIPAAAQQTITIASWGGAYQDAQRKAWFEPAAKALNLTIKEDTTSGIADVRAQVKSGRVTWDLVQQGTNGCILLEREGNLEKLDPAIVKTDGIPADMKSDYWVANLVYSNVIAWNTKTYKDKKPQGWADMYNFKDFPGGRSMRRSPMYNLEAALIADGVDPQKLYPLDVDRAFKKMRELKPHVVAWWPSGAASAQLINDGEIDMIGLWNGRVQSVMKEGAKADLTFNQQMILADCWAIPKGAPNKDAAMKAMAHMLTPTAQAQLPLHINYGPSNAKAYETGIISADLAKALPSSPDNLKTAFTLDVKWWADNLDAVTKRFDQFIQE</sequence>
<accession>A0A3N1MGU2</accession>
<organism evidence="3 4">
    <name type="scientific">Stella humosa</name>
    <dbReference type="NCBI Taxonomy" id="94"/>
    <lineage>
        <taxon>Bacteria</taxon>
        <taxon>Pseudomonadati</taxon>
        <taxon>Pseudomonadota</taxon>
        <taxon>Alphaproteobacteria</taxon>
        <taxon>Rhodospirillales</taxon>
        <taxon>Stellaceae</taxon>
        <taxon>Stella</taxon>
    </lineage>
</organism>
<dbReference type="EMBL" id="RJKX01000011">
    <property type="protein sequence ID" value="ROQ01987.1"/>
    <property type="molecule type" value="Genomic_DNA"/>
</dbReference>
<comment type="caution">
    <text evidence="3">The sequence shown here is derived from an EMBL/GenBank/DDBJ whole genome shotgun (WGS) entry which is preliminary data.</text>
</comment>
<feature type="chain" id="PRO_5018058209" evidence="2">
    <location>
        <begin position="23"/>
        <end position="342"/>
    </location>
</feature>
<dbReference type="CDD" id="cd13589">
    <property type="entry name" value="PBP2_polyamine_RpCGA009"/>
    <property type="match status" value="1"/>
</dbReference>
<proteinExistence type="predicted"/>
<dbReference type="AlphaFoldDB" id="A0A3N1MGU2"/>
<keyword evidence="1 2" id="KW-0732">Signal</keyword>
<dbReference type="Pfam" id="PF13416">
    <property type="entry name" value="SBP_bac_8"/>
    <property type="match status" value="1"/>
</dbReference>
<evidence type="ECO:0000313" key="3">
    <source>
        <dbReference type="EMBL" id="ROQ01987.1"/>
    </source>
</evidence>
<dbReference type="InterPro" id="IPR006059">
    <property type="entry name" value="SBP"/>
</dbReference>
<gene>
    <name evidence="3" type="ORF">EDC65_1174</name>
</gene>
<evidence type="ECO:0000256" key="2">
    <source>
        <dbReference type="SAM" id="SignalP"/>
    </source>
</evidence>
<dbReference type="OrthoDB" id="9815444at2"/>
<evidence type="ECO:0000256" key="1">
    <source>
        <dbReference type="ARBA" id="ARBA00022729"/>
    </source>
</evidence>